<feature type="compositionally biased region" description="Gly residues" evidence="1">
    <location>
        <begin position="182"/>
        <end position="191"/>
    </location>
</feature>
<feature type="non-terminal residue" evidence="2">
    <location>
        <position position="1"/>
    </location>
</feature>
<accession>A0A813FET8</accession>
<keyword evidence="3" id="KW-1185">Reference proteome</keyword>
<comment type="caution">
    <text evidence="2">The sequence shown here is derived from an EMBL/GenBank/DDBJ whole genome shotgun (WGS) entry which is preliminary data.</text>
</comment>
<gene>
    <name evidence="2" type="ORF">PGLA1383_LOCUS28162</name>
</gene>
<dbReference type="EMBL" id="CAJNNV010024631">
    <property type="protein sequence ID" value="CAE8610335.1"/>
    <property type="molecule type" value="Genomic_DNA"/>
</dbReference>
<dbReference type="AlphaFoldDB" id="A0A813FET8"/>
<dbReference type="Proteomes" id="UP000654075">
    <property type="component" value="Unassembled WGS sequence"/>
</dbReference>
<name>A0A813FET8_POLGL</name>
<feature type="non-terminal residue" evidence="2">
    <location>
        <position position="191"/>
    </location>
</feature>
<evidence type="ECO:0000313" key="3">
    <source>
        <dbReference type="Proteomes" id="UP000654075"/>
    </source>
</evidence>
<proteinExistence type="predicted"/>
<evidence type="ECO:0000313" key="2">
    <source>
        <dbReference type="EMBL" id="CAE8610335.1"/>
    </source>
</evidence>
<organism evidence="2 3">
    <name type="scientific">Polarella glacialis</name>
    <name type="common">Dinoflagellate</name>
    <dbReference type="NCBI Taxonomy" id="89957"/>
    <lineage>
        <taxon>Eukaryota</taxon>
        <taxon>Sar</taxon>
        <taxon>Alveolata</taxon>
        <taxon>Dinophyceae</taxon>
        <taxon>Suessiales</taxon>
        <taxon>Suessiaceae</taxon>
        <taxon>Polarella</taxon>
    </lineage>
</organism>
<feature type="compositionally biased region" description="Low complexity" evidence="1">
    <location>
        <begin position="10"/>
        <end position="30"/>
    </location>
</feature>
<feature type="compositionally biased region" description="Basic and acidic residues" evidence="1">
    <location>
        <begin position="47"/>
        <end position="59"/>
    </location>
</feature>
<feature type="compositionally biased region" description="Basic and acidic residues" evidence="1">
    <location>
        <begin position="125"/>
        <end position="134"/>
    </location>
</feature>
<reference evidence="2" key="1">
    <citation type="submission" date="2021-02" db="EMBL/GenBank/DDBJ databases">
        <authorList>
            <person name="Dougan E. K."/>
            <person name="Rhodes N."/>
            <person name="Thang M."/>
            <person name="Chan C."/>
        </authorList>
    </citation>
    <scope>NUCLEOTIDE SEQUENCE</scope>
</reference>
<evidence type="ECO:0000256" key="1">
    <source>
        <dbReference type="SAM" id="MobiDB-lite"/>
    </source>
</evidence>
<feature type="region of interest" description="Disordered" evidence="1">
    <location>
        <begin position="110"/>
        <end position="191"/>
    </location>
</feature>
<sequence>ACFARRCPARASSQDSSRGSYSSSRSSSELPSRDERRRRVATAAADARAEASSREEARAHRLQRHDHCFRALLPMGESCSDVWRASWLWAGAGCGQLQCRHQRLHARGPLGASACPARRPPPRRPRSDARDAELGARSVCSGGGLGVGSPAMERISASRSRSQRRGPRCLDQCPWSRLAVGPGTGDSQGDA</sequence>
<feature type="region of interest" description="Disordered" evidence="1">
    <location>
        <begin position="1"/>
        <end position="59"/>
    </location>
</feature>
<protein>
    <submittedName>
        <fullName evidence="2">Uncharacterized protein</fullName>
    </submittedName>
</protein>